<dbReference type="CDD" id="cd11648">
    <property type="entry name" value="RsmI"/>
    <property type="match status" value="1"/>
</dbReference>
<dbReference type="InterPro" id="IPR014776">
    <property type="entry name" value="4pyrrole_Mease_sub2"/>
</dbReference>
<dbReference type="GO" id="GO:0070677">
    <property type="term" value="F:rRNA (cytosine-2'-O-)-methyltransferase activity"/>
    <property type="evidence" value="ECO:0007669"/>
    <property type="project" value="UniProtKB-UniRule"/>
</dbReference>
<dbReference type="FunFam" id="3.30.950.10:FF:000002">
    <property type="entry name" value="Ribosomal RNA small subunit methyltransferase I"/>
    <property type="match status" value="1"/>
</dbReference>
<evidence type="ECO:0000256" key="3">
    <source>
        <dbReference type="ARBA" id="ARBA00022603"/>
    </source>
</evidence>
<evidence type="ECO:0000256" key="5">
    <source>
        <dbReference type="ARBA" id="ARBA00022691"/>
    </source>
</evidence>
<proteinExistence type="inferred from homology"/>
<dbReference type="AlphaFoldDB" id="A0A545UK38"/>
<evidence type="ECO:0000259" key="7">
    <source>
        <dbReference type="Pfam" id="PF00590"/>
    </source>
</evidence>
<keyword evidence="5 6" id="KW-0949">S-adenosyl-L-methionine</keyword>
<evidence type="ECO:0000313" key="9">
    <source>
        <dbReference type="EMBL" id="TQV89819.1"/>
    </source>
</evidence>
<dbReference type="EMBL" id="VIKS01000001">
    <property type="protein sequence ID" value="TQV89819.1"/>
    <property type="molecule type" value="Genomic_DNA"/>
</dbReference>
<keyword evidence="4 6" id="KW-0808">Transferase</keyword>
<dbReference type="InterPro" id="IPR000878">
    <property type="entry name" value="4pyrrol_Mease"/>
</dbReference>
<keyword evidence="1 6" id="KW-0963">Cytoplasm</keyword>
<evidence type="ECO:0000256" key="1">
    <source>
        <dbReference type="ARBA" id="ARBA00022490"/>
    </source>
</evidence>
<protein>
    <recommendedName>
        <fullName evidence="6">Ribosomal RNA small subunit methyltransferase I</fullName>
        <ecNumber evidence="6">2.1.1.198</ecNumber>
    </recommendedName>
    <alternativeName>
        <fullName evidence="6">16S rRNA 2'-O-ribose C1402 methyltransferase</fullName>
    </alternativeName>
    <alternativeName>
        <fullName evidence="6">rRNA (cytidine-2'-O-)-methyltransferase RsmI</fullName>
    </alternativeName>
</protein>
<sequence length="294" mass="32386">MNSNQSYQPASQSSGIESQGVLYVVATPIGNLGDISDRMREILAMVSRVAAEDTRRARQLLSHIGVNKPCFSLHEHNERQKLDYIVQQLSEGESIALISDAGTPLISDPGYPLVTELRAKGLKVVPIPGPCALITALSAAGLPSDRFIFEGFLPAKQGARLTYLKNLLKESGTIIFYESSHRIKASLSDMQQVFGSDRHVVIARELTKTFETFLDGELSEVSQILDDDPNQCRGEFVVMLRGAAKANEALSVESQELATKLIEYLPIKQAAKVTAEMFGDKKNQIYQFLLSNQR</sequence>
<keyword evidence="3 6" id="KW-0489">Methyltransferase</keyword>
<evidence type="ECO:0000313" key="10">
    <source>
        <dbReference type="Proteomes" id="UP000315439"/>
    </source>
</evidence>
<dbReference type="Pfam" id="PF00590">
    <property type="entry name" value="TP_methylase"/>
    <property type="match status" value="1"/>
</dbReference>
<comment type="function">
    <text evidence="6">Catalyzes the 2'-O-methylation of the ribose of cytidine 1402 (C1402) in 16S rRNA.</text>
</comment>
<accession>A0A545UK38</accession>
<dbReference type="SUPFAM" id="SSF53790">
    <property type="entry name" value="Tetrapyrrole methylase"/>
    <property type="match status" value="1"/>
</dbReference>
<dbReference type="Gene3D" id="3.40.1010.10">
    <property type="entry name" value="Cobalt-precorrin-4 Transmethylase, Domain 1"/>
    <property type="match status" value="1"/>
</dbReference>
<dbReference type="InterPro" id="IPR035996">
    <property type="entry name" value="4pyrrol_Methylase_sf"/>
</dbReference>
<dbReference type="NCBIfam" id="TIGR00096">
    <property type="entry name" value="16S rRNA (cytidine(1402)-2'-O)-methyltransferase"/>
    <property type="match status" value="1"/>
</dbReference>
<keyword evidence="10" id="KW-1185">Reference proteome</keyword>
<feature type="domain" description="RsmI HTH" evidence="8">
    <location>
        <begin position="248"/>
        <end position="292"/>
    </location>
</feature>
<dbReference type="EC" id="2.1.1.198" evidence="6"/>
<evidence type="ECO:0000256" key="4">
    <source>
        <dbReference type="ARBA" id="ARBA00022679"/>
    </source>
</evidence>
<evidence type="ECO:0000256" key="2">
    <source>
        <dbReference type="ARBA" id="ARBA00022552"/>
    </source>
</evidence>
<dbReference type="Gene3D" id="3.30.950.10">
    <property type="entry name" value="Methyltransferase, Cobalt-precorrin-4 Transmethylase, Domain 2"/>
    <property type="match status" value="1"/>
</dbReference>
<comment type="similarity">
    <text evidence="6">Belongs to the methyltransferase superfamily. RsmI family.</text>
</comment>
<reference evidence="9 10" key="1">
    <citation type="submission" date="2019-07" db="EMBL/GenBank/DDBJ databases">
        <title>Draft genome for Aliikangiella sp. M105.</title>
        <authorList>
            <person name="Wang G."/>
        </authorList>
    </citation>
    <scope>NUCLEOTIDE SEQUENCE [LARGE SCALE GENOMIC DNA]</scope>
    <source>
        <strain evidence="9 10">M105</strain>
    </source>
</reference>
<dbReference type="HAMAP" id="MF_01877">
    <property type="entry name" value="16SrRNA_methyltr_I"/>
    <property type="match status" value="1"/>
</dbReference>
<name>A0A545UK38_9GAMM</name>
<evidence type="ECO:0000256" key="6">
    <source>
        <dbReference type="HAMAP-Rule" id="MF_01877"/>
    </source>
</evidence>
<gene>
    <name evidence="6 9" type="primary">rsmI</name>
    <name evidence="9" type="ORF">FLL46_02765</name>
</gene>
<dbReference type="FunFam" id="3.40.1010.10:FF:000007">
    <property type="entry name" value="Ribosomal RNA small subunit methyltransferase I"/>
    <property type="match status" value="1"/>
</dbReference>
<dbReference type="InterPro" id="IPR053910">
    <property type="entry name" value="RsmI_HTH"/>
</dbReference>
<dbReference type="InterPro" id="IPR008189">
    <property type="entry name" value="rRNA_ssu_MeTfrase_I"/>
</dbReference>
<dbReference type="InterPro" id="IPR018063">
    <property type="entry name" value="SAM_MeTrfase_RsmI_CS"/>
</dbReference>
<dbReference type="Pfam" id="PF23016">
    <property type="entry name" value="RsmI_C"/>
    <property type="match status" value="1"/>
</dbReference>
<keyword evidence="2 6" id="KW-0698">rRNA processing</keyword>
<dbReference type="InterPro" id="IPR014777">
    <property type="entry name" value="4pyrrole_Mease_sub1"/>
</dbReference>
<comment type="catalytic activity">
    <reaction evidence="6">
        <text>cytidine(1402) in 16S rRNA + S-adenosyl-L-methionine = 2'-O-methylcytidine(1402) in 16S rRNA + S-adenosyl-L-homocysteine + H(+)</text>
        <dbReference type="Rhea" id="RHEA:42924"/>
        <dbReference type="Rhea" id="RHEA-COMP:10285"/>
        <dbReference type="Rhea" id="RHEA-COMP:10286"/>
        <dbReference type="ChEBI" id="CHEBI:15378"/>
        <dbReference type="ChEBI" id="CHEBI:57856"/>
        <dbReference type="ChEBI" id="CHEBI:59789"/>
        <dbReference type="ChEBI" id="CHEBI:74495"/>
        <dbReference type="ChEBI" id="CHEBI:82748"/>
        <dbReference type="EC" id="2.1.1.198"/>
    </reaction>
</comment>
<organism evidence="9 10">
    <name type="scientific">Aliikangiella coralliicola</name>
    <dbReference type="NCBI Taxonomy" id="2592383"/>
    <lineage>
        <taxon>Bacteria</taxon>
        <taxon>Pseudomonadati</taxon>
        <taxon>Pseudomonadota</taxon>
        <taxon>Gammaproteobacteria</taxon>
        <taxon>Oceanospirillales</taxon>
        <taxon>Pleioneaceae</taxon>
        <taxon>Aliikangiella</taxon>
    </lineage>
</organism>
<dbReference type="RefSeq" id="WP_142891883.1">
    <property type="nucleotide sequence ID" value="NZ_ML660160.1"/>
</dbReference>
<dbReference type="PIRSF" id="PIRSF005917">
    <property type="entry name" value="MTase_YraL"/>
    <property type="match status" value="1"/>
</dbReference>
<dbReference type="PANTHER" id="PTHR46111:SF1">
    <property type="entry name" value="RIBOSOMAL RNA SMALL SUBUNIT METHYLTRANSFERASE I"/>
    <property type="match status" value="1"/>
</dbReference>
<comment type="caution">
    <text evidence="9">The sequence shown here is derived from an EMBL/GenBank/DDBJ whole genome shotgun (WGS) entry which is preliminary data.</text>
</comment>
<dbReference type="PROSITE" id="PS01296">
    <property type="entry name" value="RSMI"/>
    <property type="match status" value="1"/>
</dbReference>
<feature type="domain" description="Tetrapyrrole methylase" evidence="7">
    <location>
        <begin position="22"/>
        <end position="221"/>
    </location>
</feature>
<dbReference type="PANTHER" id="PTHR46111">
    <property type="entry name" value="RIBOSOMAL RNA SMALL SUBUNIT METHYLTRANSFERASE I"/>
    <property type="match status" value="1"/>
</dbReference>
<dbReference type="OrthoDB" id="9809084at2"/>
<dbReference type="Proteomes" id="UP000315439">
    <property type="component" value="Unassembled WGS sequence"/>
</dbReference>
<evidence type="ECO:0000259" key="8">
    <source>
        <dbReference type="Pfam" id="PF23016"/>
    </source>
</evidence>
<dbReference type="GO" id="GO:0005737">
    <property type="term" value="C:cytoplasm"/>
    <property type="evidence" value="ECO:0007669"/>
    <property type="project" value="UniProtKB-SubCell"/>
</dbReference>
<comment type="subcellular location">
    <subcellularLocation>
        <location evidence="6">Cytoplasm</location>
    </subcellularLocation>
</comment>